<dbReference type="RefSeq" id="XP_023622266.1">
    <property type="nucleotide sequence ID" value="XM_023766498.1"/>
</dbReference>
<reference evidence="2 3" key="1">
    <citation type="submission" date="2016-03" db="EMBL/GenBank/DDBJ databases">
        <authorList>
            <person name="Ploux O."/>
        </authorList>
    </citation>
    <scope>NUCLEOTIDE SEQUENCE [LARGE SCALE GENOMIC DNA]</scope>
    <source>
        <strain evidence="2 3">URUG2</strain>
    </source>
</reference>
<accession>A0A2D3V1J8</accession>
<evidence type="ECO:0000313" key="2">
    <source>
        <dbReference type="EMBL" id="CZT15369.1"/>
    </source>
</evidence>
<gene>
    <name evidence="2" type="ORF">RCC_01232</name>
</gene>
<sequence>MADRDSFEANPPAEFLALSVVDQKSKLKRRREIESRWNCDIRDCMPLEIRPRVAAMGRGAAKAKIRENVPVKPWWQCSVRFLTKLGKIAEMTVDDLDYAQDLMTLEVEERQRRMGASSSVAEIVLQDLDCIIKALPKTHQTGNQKTPSIYSDDDSDLQQTEETQEIAPQAHQSIEGEDGGEASLAVETEVGEQNIDKISSTPHKRQKLAQPASLLSKIAALRGKAMRREHESYKLQAEAAMLNSEAAKLEAEAYEHESSWILQKTD</sequence>
<feature type="compositionally biased region" description="Polar residues" evidence="1">
    <location>
        <begin position="139"/>
        <end position="149"/>
    </location>
</feature>
<dbReference type="EMBL" id="FJUY01000001">
    <property type="protein sequence ID" value="CZT15369.1"/>
    <property type="molecule type" value="Genomic_DNA"/>
</dbReference>
<evidence type="ECO:0000313" key="3">
    <source>
        <dbReference type="Proteomes" id="UP000225277"/>
    </source>
</evidence>
<keyword evidence="3" id="KW-1185">Reference proteome</keyword>
<proteinExistence type="predicted"/>
<name>A0A2D3V1J8_9PEZI</name>
<dbReference type="OrthoDB" id="3939746at2759"/>
<evidence type="ECO:0000256" key="1">
    <source>
        <dbReference type="SAM" id="MobiDB-lite"/>
    </source>
</evidence>
<protein>
    <submittedName>
        <fullName evidence="2">Uncharacterized protein</fullName>
    </submittedName>
</protein>
<organism evidence="2 3">
    <name type="scientific">Ramularia collo-cygni</name>
    <dbReference type="NCBI Taxonomy" id="112498"/>
    <lineage>
        <taxon>Eukaryota</taxon>
        <taxon>Fungi</taxon>
        <taxon>Dikarya</taxon>
        <taxon>Ascomycota</taxon>
        <taxon>Pezizomycotina</taxon>
        <taxon>Dothideomycetes</taxon>
        <taxon>Dothideomycetidae</taxon>
        <taxon>Mycosphaerellales</taxon>
        <taxon>Mycosphaerellaceae</taxon>
        <taxon>Ramularia</taxon>
    </lineage>
</organism>
<dbReference type="Proteomes" id="UP000225277">
    <property type="component" value="Unassembled WGS sequence"/>
</dbReference>
<dbReference type="AlphaFoldDB" id="A0A2D3V1J8"/>
<dbReference type="GeneID" id="35596520"/>
<feature type="region of interest" description="Disordered" evidence="1">
    <location>
        <begin position="139"/>
        <end position="181"/>
    </location>
</feature>